<dbReference type="SUPFAM" id="SSF53720">
    <property type="entry name" value="ALDH-like"/>
    <property type="match status" value="1"/>
</dbReference>
<reference evidence="4" key="1">
    <citation type="journal article" date="2014" name="Int. J. Syst. Evol. Microbiol.">
        <title>Complete genome sequence of Corynebacterium casei LMG S-19264T (=DSM 44701T), isolated from a smear-ripened cheese.</title>
        <authorList>
            <consortium name="US DOE Joint Genome Institute (JGI-PGF)"/>
            <person name="Walter F."/>
            <person name="Albersmeier A."/>
            <person name="Kalinowski J."/>
            <person name="Ruckert C."/>
        </authorList>
    </citation>
    <scope>NUCLEOTIDE SEQUENCE</scope>
    <source>
        <strain evidence="4">KCTC 32337</strain>
    </source>
</reference>
<dbReference type="RefSeq" id="WP_191866067.1">
    <property type="nucleotide sequence ID" value="NZ_BMZC01000005.1"/>
</dbReference>
<reference evidence="4" key="2">
    <citation type="submission" date="2020-09" db="EMBL/GenBank/DDBJ databases">
        <authorList>
            <person name="Sun Q."/>
            <person name="Kim S."/>
        </authorList>
    </citation>
    <scope>NUCLEOTIDE SEQUENCE</scope>
    <source>
        <strain evidence="4">KCTC 32337</strain>
    </source>
</reference>
<dbReference type="InterPro" id="IPR050485">
    <property type="entry name" value="Proline_metab_enzyme"/>
</dbReference>
<dbReference type="NCBIfam" id="TIGR02288">
    <property type="entry name" value="PaaN_2"/>
    <property type="match status" value="1"/>
</dbReference>
<dbReference type="InterPro" id="IPR016162">
    <property type="entry name" value="Ald_DH_N"/>
</dbReference>
<dbReference type="InterPro" id="IPR015590">
    <property type="entry name" value="Aldehyde_DH_dom"/>
</dbReference>
<evidence type="ECO:0000313" key="5">
    <source>
        <dbReference type="Proteomes" id="UP000622604"/>
    </source>
</evidence>
<dbReference type="GO" id="GO:0009898">
    <property type="term" value="C:cytoplasmic side of plasma membrane"/>
    <property type="evidence" value="ECO:0007669"/>
    <property type="project" value="TreeGrafter"/>
</dbReference>
<dbReference type="EMBL" id="BMZC01000005">
    <property type="protein sequence ID" value="GGZ64090.1"/>
    <property type="molecule type" value="Genomic_DNA"/>
</dbReference>
<dbReference type="InterPro" id="IPR016161">
    <property type="entry name" value="Ald_DH/histidinol_DH"/>
</dbReference>
<dbReference type="AlphaFoldDB" id="A0A8H9IAP3"/>
<dbReference type="Gene3D" id="3.40.309.10">
    <property type="entry name" value="Aldehyde Dehydrogenase, Chain A, domain 2"/>
    <property type="match status" value="1"/>
</dbReference>
<dbReference type="Proteomes" id="UP000622604">
    <property type="component" value="Unassembled WGS sequence"/>
</dbReference>
<dbReference type="InterPro" id="IPR011975">
    <property type="entry name" value="PaaN_2"/>
</dbReference>
<dbReference type="GO" id="GO:0010133">
    <property type="term" value="P:L-proline catabolic process to L-glutamate"/>
    <property type="evidence" value="ECO:0007669"/>
    <property type="project" value="TreeGrafter"/>
</dbReference>
<sequence length="557" mass="60058">MSNWFEVHLAKLNKALDACQHRYSWTAYTESPSSKIHGTEAPKQGKARFEARLNQDYPLHLPGEVGRTGEEVSPYTQAPLGITYPKVDVDELYKAINLAQPAWTKASVETRVGVCMEILERCAGQLFENAHATMHTAGQSYIMAFAGSGANALDRGLEALAYAYKAMKDVPQSASWTRTFGAAGDANLHKEYRLKPRGVSVTVCCATFPLWNGYPALTASLATGNPVVLKPHPSAILPVALMVSVCRDVLGEAGFDPNLVTMVADTRQAPATMALLNHPDSKIIDFTGSPTFGQWIEQHCRHALVYTETAGCNSVVIESSTDLTAMATAIAQSLCQASAQMCTSVQNIHIPAQGVKIDGEPVSFDTIASAIVDAVDNLLGDPKQAAFLCGALVTQDTYATLEHYTEIGKKVGSVLRGSTAYNHPDYPQARTATPLIIALDDAQREHYRQELFGPISFIIKSPNAEACLIEATQNARECGAITSHVYSTDAAFLAQAEDAYNDAGASVACNLIGMPINFAAAYSDYHVTGMNPAGNACLTDLAFVANRFRIVQRKRMI</sequence>
<feature type="domain" description="Aldehyde dehydrogenase" evidence="3">
    <location>
        <begin position="69"/>
        <end position="491"/>
    </location>
</feature>
<dbReference type="PANTHER" id="PTHR42862">
    <property type="entry name" value="DELTA-1-PYRROLINE-5-CARBOXYLATE DEHYDROGENASE 1, ISOFORM A-RELATED"/>
    <property type="match status" value="1"/>
</dbReference>
<dbReference type="Gene3D" id="3.40.605.10">
    <property type="entry name" value="Aldehyde Dehydrogenase, Chain A, domain 1"/>
    <property type="match status" value="1"/>
</dbReference>
<dbReference type="Pfam" id="PF00171">
    <property type="entry name" value="Aldedh"/>
    <property type="match status" value="1"/>
</dbReference>
<dbReference type="PANTHER" id="PTHR42862:SF1">
    <property type="entry name" value="DELTA-1-PYRROLINE-5-CARBOXYLATE DEHYDROGENASE 2, ISOFORM A-RELATED"/>
    <property type="match status" value="1"/>
</dbReference>
<accession>A0A8H9IAP3</accession>
<proteinExistence type="predicted"/>
<evidence type="ECO:0000256" key="1">
    <source>
        <dbReference type="ARBA" id="ARBA00023002"/>
    </source>
</evidence>
<organism evidence="4 5">
    <name type="scientific">Paraglaciecola chathamensis</name>
    <dbReference type="NCBI Taxonomy" id="368405"/>
    <lineage>
        <taxon>Bacteria</taxon>
        <taxon>Pseudomonadati</taxon>
        <taxon>Pseudomonadota</taxon>
        <taxon>Gammaproteobacteria</taxon>
        <taxon>Alteromonadales</taxon>
        <taxon>Alteromonadaceae</taxon>
        <taxon>Paraglaciecola</taxon>
    </lineage>
</organism>
<keyword evidence="2" id="KW-0520">NAD</keyword>
<evidence type="ECO:0000259" key="3">
    <source>
        <dbReference type="Pfam" id="PF00171"/>
    </source>
</evidence>
<evidence type="ECO:0000313" key="4">
    <source>
        <dbReference type="EMBL" id="GGZ64090.1"/>
    </source>
</evidence>
<comment type="caution">
    <text evidence="4">The sequence shown here is derived from an EMBL/GenBank/DDBJ whole genome shotgun (WGS) entry which is preliminary data.</text>
</comment>
<dbReference type="GO" id="GO:0003842">
    <property type="term" value="F:L-glutamate gamma-semialdehyde dehydrogenase activity"/>
    <property type="evidence" value="ECO:0007669"/>
    <property type="project" value="TreeGrafter"/>
</dbReference>
<keyword evidence="1" id="KW-0560">Oxidoreductase</keyword>
<name>A0A8H9IAP3_9ALTE</name>
<evidence type="ECO:0000256" key="2">
    <source>
        <dbReference type="ARBA" id="ARBA00023027"/>
    </source>
</evidence>
<dbReference type="InterPro" id="IPR016163">
    <property type="entry name" value="Ald_DH_C"/>
</dbReference>
<gene>
    <name evidence="4" type="ORF">GCM10011274_22900</name>
</gene>
<protein>
    <submittedName>
        <fullName evidence="4">Phenylacetic acid degradation protein PaaN</fullName>
    </submittedName>
</protein>